<name>X0WL60_9ZZZZ</name>
<accession>X0WL60</accession>
<dbReference type="AlphaFoldDB" id="X0WL60"/>
<gene>
    <name evidence="1" type="ORF">S01H1_62959</name>
</gene>
<dbReference type="EMBL" id="BARS01041391">
    <property type="protein sequence ID" value="GAG31714.1"/>
    <property type="molecule type" value="Genomic_DNA"/>
</dbReference>
<comment type="caution">
    <text evidence="1">The sequence shown here is derived from an EMBL/GenBank/DDBJ whole genome shotgun (WGS) entry which is preliminary data.</text>
</comment>
<evidence type="ECO:0000313" key="1">
    <source>
        <dbReference type="EMBL" id="GAG31714.1"/>
    </source>
</evidence>
<reference evidence="1" key="1">
    <citation type="journal article" date="2014" name="Front. Microbiol.">
        <title>High frequency of phylogenetically diverse reductive dehalogenase-homologous genes in deep subseafloor sedimentary metagenomes.</title>
        <authorList>
            <person name="Kawai M."/>
            <person name="Futagami T."/>
            <person name="Toyoda A."/>
            <person name="Takaki Y."/>
            <person name="Nishi S."/>
            <person name="Hori S."/>
            <person name="Arai W."/>
            <person name="Tsubouchi T."/>
            <person name="Morono Y."/>
            <person name="Uchiyama I."/>
            <person name="Ito T."/>
            <person name="Fujiyama A."/>
            <person name="Inagaki F."/>
            <person name="Takami H."/>
        </authorList>
    </citation>
    <scope>NUCLEOTIDE SEQUENCE</scope>
    <source>
        <strain evidence="1">Expedition CK06-06</strain>
    </source>
</reference>
<proteinExistence type="predicted"/>
<organism evidence="1">
    <name type="scientific">marine sediment metagenome</name>
    <dbReference type="NCBI Taxonomy" id="412755"/>
    <lineage>
        <taxon>unclassified sequences</taxon>
        <taxon>metagenomes</taxon>
        <taxon>ecological metagenomes</taxon>
    </lineage>
</organism>
<sequence>MGYPQDTKEISKKYAKFLKDKRVCIVGPAPHMVGSGQTEKI</sequence>
<protein>
    <submittedName>
        <fullName evidence="1">Uncharacterized protein</fullName>
    </submittedName>
</protein>
<feature type="non-terminal residue" evidence="1">
    <location>
        <position position="41"/>
    </location>
</feature>